<dbReference type="InterPro" id="IPR001584">
    <property type="entry name" value="Integrase_cat-core"/>
</dbReference>
<feature type="compositionally biased region" description="Basic and acidic residues" evidence="1">
    <location>
        <begin position="629"/>
        <end position="661"/>
    </location>
</feature>
<feature type="domain" description="Integrase catalytic" evidence="2">
    <location>
        <begin position="294"/>
        <end position="499"/>
    </location>
</feature>
<proteinExistence type="predicted"/>
<dbReference type="Gene3D" id="3.30.420.10">
    <property type="entry name" value="Ribonuclease H-like superfamily/Ribonuclease H"/>
    <property type="match status" value="1"/>
</dbReference>
<evidence type="ECO:0000313" key="3">
    <source>
        <dbReference type="EMBL" id="TGU74583.1"/>
    </source>
</evidence>
<dbReference type="Proteomes" id="UP000306416">
    <property type="component" value="Unassembled WGS sequence"/>
</dbReference>
<comment type="caution">
    <text evidence="3">The sequence shown here is derived from an EMBL/GenBank/DDBJ whole genome shotgun (WGS) entry which is preliminary data.</text>
</comment>
<organism evidence="3 4">
    <name type="scientific">Geomonas terrae</name>
    <dbReference type="NCBI Taxonomy" id="2562681"/>
    <lineage>
        <taxon>Bacteria</taxon>
        <taxon>Pseudomonadati</taxon>
        <taxon>Thermodesulfobacteriota</taxon>
        <taxon>Desulfuromonadia</taxon>
        <taxon>Geobacterales</taxon>
        <taxon>Geobacteraceae</taxon>
        <taxon>Geomonas</taxon>
    </lineage>
</organism>
<dbReference type="GO" id="GO:0003676">
    <property type="term" value="F:nucleic acid binding"/>
    <property type="evidence" value="ECO:0007669"/>
    <property type="project" value="InterPro"/>
</dbReference>
<sequence>MICRCRERRDGRRILFEINDIVSAAPDTSTFVEGFARVVGIGPAGDIYLIRLDIFPLTAPFPVPSSEFRAAIEAGEILLGQEVELELVPTTQQLTPVEEMKKEKAVSIIAPLFETDEALFDSELRGKLFQKRAKECNVSPRMVRRLFYLYLWGGKSDRALVPRYFKSGGLGLQQAAGSKRRGRKANDKTTASQVPLPAVREQLEKGAKMFFLQGARTLEEAFMETKKMYYKKGTLIESKGKIKENLLPPEKLPSLGQFRYVCEQLKKELGIKVRKVARRIRQKRPNWDFRGWSRDQVPGPGFRFEIDATKVQVRLVSRFNRAKVLKEATLYIIIDVWSGAIVGYALSLHNASWALASQALHNCFTDKQAVFDRLGLNYTSDDWPCHHLPSRLAADRGEFVSDKAGLVPGIGIVVEIMPPMCPERKGKVESAIKDVKHGHSHRLPGRHPKVRMRRENDGTDSAALTIYELEQIIVEIIIGLNHDPVPSDYIPPEMIEDGEEDVTHIGLYRWGLQHYCGHTRKLADTEIYENLMMKGVASLTPRGLYFKSQTFVSPTVVNAVTYKRASGKNGLLVDIRYDEHRADRIWFFDRKAKKWVQALNKDEAVIRRKAAFFELEIFRNEVKRLRRDAKDESLHRKSERDKGIRQIVKQAEEEAREDRRGVSKATRRKDMRGSTELEIEAAKAPTPLLMMPVPPVMPATPVQIGSELQEICQGNDLTPAAEGMSPPIAPLPDQQHPPPEVNKSDLTIGELAMQMWRSRR</sequence>
<protein>
    <recommendedName>
        <fullName evidence="2">Integrase catalytic domain-containing protein</fullName>
    </recommendedName>
</protein>
<gene>
    <name evidence="3" type="ORF">E4633_03720</name>
</gene>
<dbReference type="GO" id="GO:0015074">
    <property type="term" value="P:DNA integration"/>
    <property type="evidence" value="ECO:0007669"/>
    <property type="project" value="InterPro"/>
</dbReference>
<feature type="region of interest" description="Disordered" evidence="1">
    <location>
        <begin position="717"/>
        <end position="744"/>
    </location>
</feature>
<dbReference type="PROSITE" id="PS50994">
    <property type="entry name" value="INTEGRASE"/>
    <property type="match status" value="1"/>
</dbReference>
<feature type="compositionally biased region" description="Pro residues" evidence="1">
    <location>
        <begin position="727"/>
        <end position="740"/>
    </location>
</feature>
<accession>A0A4S1CLX5</accession>
<keyword evidence="4" id="KW-1185">Reference proteome</keyword>
<dbReference type="EMBL" id="SRSC01000001">
    <property type="protein sequence ID" value="TGU74583.1"/>
    <property type="molecule type" value="Genomic_DNA"/>
</dbReference>
<reference evidence="3 4" key="1">
    <citation type="submission" date="2019-04" db="EMBL/GenBank/DDBJ databases">
        <title>Geobacter oryzae sp. nov., ferric-reducing bacteria isolated from paddy soil.</title>
        <authorList>
            <person name="Xu Z."/>
            <person name="Masuda Y."/>
            <person name="Itoh H."/>
            <person name="Senoo K."/>
        </authorList>
    </citation>
    <scope>NUCLEOTIDE SEQUENCE [LARGE SCALE GENOMIC DNA]</scope>
    <source>
        <strain evidence="3 4">Red111</strain>
    </source>
</reference>
<dbReference type="AlphaFoldDB" id="A0A4S1CLX5"/>
<feature type="region of interest" description="Disordered" evidence="1">
    <location>
        <begin position="629"/>
        <end position="677"/>
    </location>
</feature>
<evidence type="ECO:0000313" key="4">
    <source>
        <dbReference type="Proteomes" id="UP000306416"/>
    </source>
</evidence>
<dbReference type="InterPro" id="IPR036397">
    <property type="entry name" value="RNaseH_sf"/>
</dbReference>
<evidence type="ECO:0000259" key="2">
    <source>
        <dbReference type="PROSITE" id="PS50994"/>
    </source>
</evidence>
<name>A0A4S1CLX5_9BACT</name>
<evidence type="ECO:0000256" key="1">
    <source>
        <dbReference type="SAM" id="MobiDB-lite"/>
    </source>
</evidence>